<dbReference type="Gene3D" id="3.30.428.10">
    <property type="entry name" value="HIT-like"/>
    <property type="match status" value="1"/>
</dbReference>
<proteinExistence type="predicted"/>
<dbReference type="AlphaFoldDB" id="A0A3G5FGI5"/>
<dbReference type="GO" id="GO:0009117">
    <property type="term" value="P:nucleotide metabolic process"/>
    <property type="evidence" value="ECO:0007669"/>
    <property type="project" value="TreeGrafter"/>
</dbReference>
<protein>
    <submittedName>
        <fullName evidence="5">HIT family protein</fullName>
    </submittedName>
</protein>
<dbReference type="Pfam" id="PF01230">
    <property type="entry name" value="HIT"/>
    <property type="match status" value="1"/>
</dbReference>
<reference evidence="5 7" key="1">
    <citation type="journal article" date="2012" name="Int. J. Syst. Evol. Microbiol.">
        <title>Characterization of Tetragenococcus strains from sugar thick juice reveals a novel species, Tetragenococcus osmophilus sp. nov., and divides Tetragenococcus halophilus into two subspecies, T. halophilus subsp. halophilus subsp. nov. and T. halophilus subsp. flandriensis subsp. nov.</title>
        <authorList>
            <person name="Juste A."/>
            <person name="Van Trappen S."/>
            <person name="Verreth C."/>
            <person name="Cleenwerck I."/>
            <person name="De Vos P."/>
            <person name="Lievens B."/>
            <person name="Willems K.A."/>
        </authorList>
    </citation>
    <scope>NUCLEOTIDE SEQUENCE [LARGE SCALE GENOMIC DNA]</scope>
    <source>
        <strain evidence="5 7">LMG 26042</strain>
    </source>
</reference>
<dbReference type="RefSeq" id="WP_083207530.1">
    <property type="nucleotide sequence ID" value="NZ_CP012047.1"/>
</dbReference>
<name>A0A3G5FGI5_TETHA</name>
<feature type="short sequence motif" description="Histidine triad motif" evidence="2 3">
    <location>
        <begin position="118"/>
        <end position="122"/>
    </location>
</feature>
<evidence type="ECO:0000256" key="1">
    <source>
        <dbReference type="PIRSR" id="PIRSR601310-1"/>
    </source>
</evidence>
<dbReference type="InterPro" id="IPR019808">
    <property type="entry name" value="Histidine_triad_CS"/>
</dbReference>
<dbReference type="PANTHER" id="PTHR46648:SF1">
    <property type="entry name" value="ADENOSINE 5'-MONOPHOSPHORAMIDASE HNT1"/>
    <property type="match status" value="1"/>
</dbReference>
<dbReference type="PROSITE" id="PS00892">
    <property type="entry name" value="HIT_1"/>
    <property type="match status" value="1"/>
</dbReference>
<dbReference type="Proteomes" id="UP001057280">
    <property type="component" value="Unassembled WGS sequence"/>
</dbReference>
<dbReference type="PANTHER" id="PTHR46648">
    <property type="entry name" value="HIT FAMILY PROTEIN 1"/>
    <property type="match status" value="1"/>
</dbReference>
<feature type="domain" description="HIT" evidence="4">
    <location>
        <begin position="25"/>
        <end position="133"/>
    </location>
</feature>
<dbReference type="EMBL" id="CP027768">
    <property type="protein sequence ID" value="AYW49432.1"/>
    <property type="molecule type" value="Genomic_DNA"/>
</dbReference>
<dbReference type="CDD" id="cd01277">
    <property type="entry name" value="HINT_subgroup"/>
    <property type="match status" value="1"/>
</dbReference>
<feature type="active site" description="Tele-AMP-histidine intermediate" evidence="1">
    <location>
        <position position="120"/>
    </location>
</feature>
<dbReference type="SUPFAM" id="SSF54197">
    <property type="entry name" value="HIT-like"/>
    <property type="match status" value="1"/>
</dbReference>
<evidence type="ECO:0000256" key="2">
    <source>
        <dbReference type="PIRSR" id="PIRSR601310-3"/>
    </source>
</evidence>
<reference evidence="6" key="3">
    <citation type="submission" date="2020-06" db="EMBL/GenBank/DDBJ databases">
        <authorList>
            <person name="Link T."/>
            <person name="Ehrmann M."/>
        </authorList>
    </citation>
    <scope>NUCLEOTIDE SEQUENCE</scope>
    <source>
        <strain evidence="6">TMW 2.2257</strain>
    </source>
</reference>
<evidence type="ECO:0000259" key="4">
    <source>
        <dbReference type="PROSITE" id="PS51084"/>
    </source>
</evidence>
<gene>
    <name evidence="5" type="ORF">C7H83_02485</name>
    <name evidence="6" type="ORF">HXW75_11575</name>
</gene>
<dbReference type="GO" id="GO:0003824">
    <property type="term" value="F:catalytic activity"/>
    <property type="evidence" value="ECO:0007669"/>
    <property type="project" value="InterPro"/>
</dbReference>
<dbReference type="FunFam" id="3.30.428.10:FF:000014">
    <property type="entry name" value="Putative histidine triad (HIT) protein"/>
    <property type="match status" value="1"/>
</dbReference>
<evidence type="ECO:0000313" key="7">
    <source>
        <dbReference type="Proteomes" id="UP000280475"/>
    </source>
</evidence>
<dbReference type="InterPro" id="IPR001310">
    <property type="entry name" value="Histidine_triad_HIT"/>
</dbReference>
<evidence type="ECO:0000256" key="3">
    <source>
        <dbReference type="PROSITE-ProRule" id="PRU00464"/>
    </source>
</evidence>
<dbReference type="InterPro" id="IPR039384">
    <property type="entry name" value="HINT"/>
</dbReference>
<reference evidence="6" key="4">
    <citation type="journal article" date="2021" name="BMC Microbiol.">
        <title>The diversity among the species Tetragenococcus halophilus including new isolates from a lupine seed fermentation.</title>
        <authorList>
            <person name="Link T."/>
            <person name="Vogel R.F."/>
            <person name="Ehrmann M.A."/>
        </authorList>
    </citation>
    <scope>NUCLEOTIDE SEQUENCE</scope>
    <source>
        <strain evidence="6">TMW 2.2257</strain>
    </source>
</reference>
<evidence type="ECO:0000313" key="6">
    <source>
        <dbReference type="EMBL" id="MCO8299077.1"/>
    </source>
</evidence>
<dbReference type="InterPro" id="IPR011146">
    <property type="entry name" value="HIT-like"/>
</dbReference>
<dbReference type="GeneID" id="64053134"/>
<evidence type="ECO:0000313" key="5">
    <source>
        <dbReference type="EMBL" id="AYW49432.1"/>
    </source>
</evidence>
<accession>A0A3G5FGI5</accession>
<dbReference type="Proteomes" id="UP000280475">
    <property type="component" value="Chromosome"/>
</dbReference>
<dbReference type="InterPro" id="IPR036265">
    <property type="entry name" value="HIT-like_sf"/>
</dbReference>
<dbReference type="PROSITE" id="PS51084">
    <property type="entry name" value="HIT_2"/>
    <property type="match status" value="1"/>
</dbReference>
<dbReference type="EMBL" id="JACACB010000047">
    <property type="protein sequence ID" value="MCO8299077.1"/>
    <property type="molecule type" value="Genomic_DNA"/>
</dbReference>
<reference evidence="5" key="2">
    <citation type="submission" date="2018-03" db="EMBL/GenBank/DDBJ databases">
        <authorList>
            <person name="Jeon C.O."/>
        </authorList>
    </citation>
    <scope>NUCLEOTIDE SEQUENCE</scope>
    <source>
        <strain evidence="5">LMG 26042</strain>
    </source>
</reference>
<sequence length="161" mass="18997">MLSHKKIWYSKNKRKRRTHHMDECIFCKIKDQEIPSYKVYEDDKVYAFLDMSQVTKGHTLVIPKKHVSDIFEYNEQLSADLFTRIPKIARALQSAFPKMQGINILNNNREIAYQSVFHSHVHLIPRYGKDDDFSIHFGDHSEQRSKEEMTQIAQTIKAQVS</sequence>
<dbReference type="PRINTS" id="PR00332">
    <property type="entry name" value="HISTRIAD"/>
</dbReference>
<organism evidence="5 7">
    <name type="scientific">Tetragenococcus halophilus</name>
    <name type="common">Pediococcus halophilus</name>
    <dbReference type="NCBI Taxonomy" id="51669"/>
    <lineage>
        <taxon>Bacteria</taxon>
        <taxon>Bacillati</taxon>
        <taxon>Bacillota</taxon>
        <taxon>Bacilli</taxon>
        <taxon>Lactobacillales</taxon>
        <taxon>Enterococcaceae</taxon>
        <taxon>Tetragenococcus</taxon>
    </lineage>
</organism>